<keyword evidence="3" id="KW-0804">Transcription</keyword>
<evidence type="ECO:0000256" key="1">
    <source>
        <dbReference type="ARBA" id="ARBA00023015"/>
    </source>
</evidence>
<dbReference type="Gene3D" id="1.10.357.10">
    <property type="entry name" value="Tetracycline Repressor, domain 2"/>
    <property type="match status" value="1"/>
</dbReference>
<gene>
    <name evidence="6" type="ORF">EH198_03420</name>
</gene>
<reference evidence="6 7" key="1">
    <citation type="submission" date="2018-11" db="EMBL/GenBank/DDBJ databases">
        <title>Genome sequence of strain 7197.</title>
        <authorList>
            <person name="Gao J."/>
            <person name="Sun J."/>
        </authorList>
    </citation>
    <scope>NUCLEOTIDE SEQUENCE [LARGE SCALE GENOMIC DNA]</scope>
    <source>
        <strain evidence="6 7">7197</strain>
    </source>
</reference>
<organism evidence="6 7">
    <name type="scientific">Paenibacillus rhizophilus</name>
    <dbReference type="NCBI Taxonomy" id="1850366"/>
    <lineage>
        <taxon>Bacteria</taxon>
        <taxon>Bacillati</taxon>
        <taxon>Bacillota</taxon>
        <taxon>Bacilli</taxon>
        <taxon>Bacillales</taxon>
        <taxon>Paenibacillaceae</taxon>
        <taxon>Paenibacillus</taxon>
    </lineage>
</organism>
<accession>A0A3N9PB49</accession>
<evidence type="ECO:0000256" key="3">
    <source>
        <dbReference type="ARBA" id="ARBA00023163"/>
    </source>
</evidence>
<feature type="DNA-binding region" description="H-T-H motif" evidence="4">
    <location>
        <begin position="29"/>
        <end position="48"/>
    </location>
</feature>
<dbReference type="GO" id="GO:0003677">
    <property type="term" value="F:DNA binding"/>
    <property type="evidence" value="ECO:0007669"/>
    <property type="project" value="UniProtKB-UniRule"/>
</dbReference>
<dbReference type="SUPFAM" id="SSF46689">
    <property type="entry name" value="Homeodomain-like"/>
    <property type="match status" value="1"/>
</dbReference>
<dbReference type="AlphaFoldDB" id="A0A3N9PB49"/>
<keyword evidence="1" id="KW-0805">Transcription regulation</keyword>
<evidence type="ECO:0000313" key="6">
    <source>
        <dbReference type="EMBL" id="RQW13483.1"/>
    </source>
</evidence>
<keyword evidence="2 4" id="KW-0238">DNA-binding</keyword>
<comment type="caution">
    <text evidence="6">The sequence shown here is derived from an EMBL/GenBank/DDBJ whole genome shotgun (WGS) entry which is preliminary data.</text>
</comment>
<evidence type="ECO:0000313" key="7">
    <source>
        <dbReference type="Proteomes" id="UP000282529"/>
    </source>
</evidence>
<dbReference type="Gene3D" id="1.10.10.60">
    <property type="entry name" value="Homeodomain-like"/>
    <property type="match status" value="1"/>
</dbReference>
<dbReference type="Pfam" id="PF00440">
    <property type="entry name" value="TetR_N"/>
    <property type="match status" value="1"/>
</dbReference>
<dbReference type="PANTHER" id="PTHR47506:SF1">
    <property type="entry name" value="HTH-TYPE TRANSCRIPTIONAL REGULATOR YJDC"/>
    <property type="match status" value="1"/>
</dbReference>
<evidence type="ECO:0000256" key="4">
    <source>
        <dbReference type="PROSITE-ProRule" id="PRU00335"/>
    </source>
</evidence>
<proteinExistence type="predicted"/>
<name>A0A3N9PB49_9BACL</name>
<protein>
    <submittedName>
        <fullName evidence="6">TetR/AcrR family transcriptional regulator</fullName>
    </submittedName>
</protein>
<dbReference type="InterPro" id="IPR036271">
    <property type="entry name" value="Tet_transcr_reg_TetR-rel_C_sf"/>
</dbReference>
<dbReference type="RefSeq" id="WP_124694125.1">
    <property type="nucleotide sequence ID" value="NZ_JBHUFE010000016.1"/>
</dbReference>
<dbReference type="InterPro" id="IPR001647">
    <property type="entry name" value="HTH_TetR"/>
</dbReference>
<feature type="domain" description="HTH tetR-type" evidence="5">
    <location>
        <begin position="6"/>
        <end position="66"/>
    </location>
</feature>
<dbReference type="Proteomes" id="UP000282529">
    <property type="component" value="Unassembled WGS sequence"/>
</dbReference>
<dbReference type="PROSITE" id="PS50977">
    <property type="entry name" value="HTH_TETR_2"/>
    <property type="match status" value="1"/>
</dbReference>
<dbReference type="OrthoDB" id="9795242at2"/>
<dbReference type="EMBL" id="RQPI01000001">
    <property type="protein sequence ID" value="RQW13483.1"/>
    <property type="molecule type" value="Genomic_DNA"/>
</dbReference>
<evidence type="ECO:0000256" key="2">
    <source>
        <dbReference type="ARBA" id="ARBA00023125"/>
    </source>
</evidence>
<dbReference type="SUPFAM" id="SSF48498">
    <property type="entry name" value="Tetracyclin repressor-like, C-terminal domain"/>
    <property type="match status" value="1"/>
</dbReference>
<dbReference type="PANTHER" id="PTHR47506">
    <property type="entry name" value="TRANSCRIPTIONAL REGULATORY PROTEIN"/>
    <property type="match status" value="1"/>
</dbReference>
<sequence length="195" mass="22126">MARSKEFDTTLVLHKAMEVFGHYGYEGTSLQNLLDGLGIARQSLYDTYGTKRDLFISAVKYYVNEKSAAVVSYLERSGSVKQAIADIFHEIAAVLQDEQRRKECFILYSAIDQVPHDPEIAAFFKHDMERLEQAFYDALVRAREQGELSGRHDDLLALARYLYHSRYALTQAAKLTDNPQVLDQIAAVTLSVLDK</sequence>
<keyword evidence="7" id="KW-1185">Reference proteome</keyword>
<dbReference type="InterPro" id="IPR009057">
    <property type="entry name" value="Homeodomain-like_sf"/>
</dbReference>
<evidence type="ECO:0000259" key="5">
    <source>
        <dbReference type="PROSITE" id="PS50977"/>
    </source>
</evidence>